<keyword evidence="1" id="KW-0472">Membrane</keyword>
<proteinExistence type="predicted"/>
<name>A0A916NHK1_9FLAO</name>
<dbReference type="EMBL" id="OU015584">
    <property type="protein sequence ID" value="CAG5081625.1"/>
    <property type="molecule type" value="Genomic_DNA"/>
</dbReference>
<evidence type="ECO:0000313" key="3">
    <source>
        <dbReference type="EMBL" id="CAG5081625.1"/>
    </source>
</evidence>
<dbReference type="KEGG" id="ptan:CRYO30217_01687"/>
<feature type="domain" description="YcxB-like C-terminal" evidence="2">
    <location>
        <begin position="105"/>
        <end position="163"/>
    </location>
</feature>
<keyword evidence="1" id="KW-0812">Transmembrane</keyword>
<dbReference type="Proteomes" id="UP000683507">
    <property type="component" value="Chromosome"/>
</dbReference>
<reference evidence="3" key="1">
    <citation type="submission" date="2021-04" db="EMBL/GenBank/DDBJ databases">
        <authorList>
            <person name="Rodrigo-Torres L."/>
            <person name="Arahal R. D."/>
            <person name="Lucena T."/>
        </authorList>
    </citation>
    <scope>NUCLEOTIDE SEQUENCE</scope>
    <source>
        <strain evidence="3">AS29M-1</strain>
    </source>
</reference>
<dbReference type="AlphaFoldDB" id="A0A916NHK1"/>
<organism evidence="3 4">
    <name type="scientific">Parvicella tangerina</name>
    <dbReference type="NCBI Taxonomy" id="2829795"/>
    <lineage>
        <taxon>Bacteria</taxon>
        <taxon>Pseudomonadati</taxon>
        <taxon>Bacteroidota</taxon>
        <taxon>Flavobacteriia</taxon>
        <taxon>Flavobacteriales</taxon>
        <taxon>Parvicellaceae</taxon>
        <taxon>Parvicella</taxon>
    </lineage>
</organism>
<feature type="transmembrane region" description="Helical" evidence="1">
    <location>
        <begin position="56"/>
        <end position="75"/>
    </location>
</feature>
<keyword evidence="1" id="KW-1133">Transmembrane helix</keyword>
<accession>A0A916NHK1</accession>
<evidence type="ECO:0000313" key="4">
    <source>
        <dbReference type="Proteomes" id="UP000683507"/>
    </source>
</evidence>
<sequence>MKISYQIKEEDYLTHQLYTASKTKKIRRKRIVFWLIVPVAYASAGYLSYFQFRQHNVGLVMFGLAIFWLLFYPFYSRWNYKRHYRNHIQKHLKGQFDQVVSLELGDNRLIIQDAKGNNSNIKYVSVKEIVELPDHFLIRMQTNSSIIFPKREFKDIKELQKFLGLIVTRHKVSFRKDVKWKWR</sequence>
<keyword evidence="4" id="KW-1185">Reference proteome</keyword>
<dbReference type="InterPro" id="IPR025588">
    <property type="entry name" value="YcxB-like_C"/>
</dbReference>
<protein>
    <recommendedName>
        <fullName evidence="2">YcxB-like C-terminal domain-containing protein</fullName>
    </recommendedName>
</protein>
<feature type="transmembrane region" description="Helical" evidence="1">
    <location>
        <begin position="31"/>
        <end position="50"/>
    </location>
</feature>
<evidence type="ECO:0000259" key="2">
    <source>
        <dbReference type="Pfam" id="PF14317"/>
    </source>
</evidence>
<gene>
    <name evidence="3" type="ORF">CRYO30217_01687</name>
</gene>
<evidence type="ECO:0000256" key="1">
    <source>
        <dbReference type="SAM" id="Phobius"/>
    </source>
</evidence>
<dbReference type="Pfam" id="PF14317">
    <property type="entry name" value="YcxB"/>
    <property type="match status" value="1"/>
</dbReference>
<dbReference type="RefSeq" id="WP_258541878.1">
    <property type="nucleotide sequence ID" value="NZ_OU015584.1"/>
</dbReference>